<dbReference type="Proteomes" id="UP000587527">
    <property type="component" value="Unassembled WGS sequence"/>
</dbReference>
<evidence type="ECO:0008006" key="4">
    <source>
        <dbReference type="Google" id="ProtNLM"/>
    </source>
</evidence>
<gene>
    <name evidence="2" type="ORF">F4553_007919</name>
</gene>
<dbReference type="AlphaFoldDB" id="A0A841C3M0"/>
<feature type="chain" id="PRO_5032947186" description="Secreted protein" evidence="1">
    <location>
        <begin position="34"/>
        <end position="395"/>
    </location>
</feature>
<keyword evidence="1" id="KW-0732">Signal</keyword>
<evidence type="ECO:0000313" key="3">
    <source>
        <dbReference type="Proteomes" id="UP000587527"/>
    </source>
</evidence>
<organism evidence="2 3">
    <name type="scientific">Allocatelliglobosispora scoriae</name>
    <dbReference type="NCBI Taxonomy" id="643052"/>
    <lineage>
        <taxon>Bacteria</taxon>
        <taxon>Bacillati</taxon>
        <taxon>Actinomycetota</taxon>
        <taxon>Actinomycetes</taxon>
        <taxon>Micromonosporales</taxon>
        <taxon>Micromonosporaceae</taxon>
        <taxon>Allocatelliglobosispora</taxon>
    </lineage>
</organism>
<reference evidence="2 3" key="1">
    <citation type="submission" date="2020-08" db="EMBL/GenBank/DDBJ databases">
        <title>Sequencing the genomes of 1000 actinobacteria strains.</title>
        <authorList>
            <person name="Klenk H.-P."/>
        </authorList>
    </citation>
    <scope>NUCLEOTIDE SEQUENCE [LARGE SCALE GENOMIC DNA]</scope>
    <source>
        <strain evidence="2 3">DSM 45362</strain>
    </source>
</reference>
<comment type="caution">
    <text evidence="2">The sequence shown here is derived from an EMBL/GenBank/DDBJ whole genome shotgun (WGS) entry which is preliminary data.</text>
</comment>
<feature type="signal peptide" evidence="1">
    <location>
        <begin position="1"/>
        <end position="33"/>
    </location>
</feature>
<dbReference type="RefSeq" id="WP_184846644.1">
    <property type="nucleotide sequence ID" value="NZ_JACHMN010000003.1"/>
</dbReference>
<sequence>MRRLRSHRWARTGLVIVAGLAVSLIAAPQPASAAVATPKVVSTAPFAIKVNYGAYAAAAAALDALLPSKTVGNVMDDANYDRRALCNTSTLSALVGTVDGFCFNADDTADCHTFPQGLTTTRDATGGDYSGHQLVATSWYQKDECGGDTTIRSKIILTDWDADFPNMYRKLMLVKPYTDAQGRPTFSAYTMHTSGISWYGNYLYVSNGSVGLEVFDMRKIWQVSTGDGIGRQADGTYTSAGYKYVLPSVGTVRNAGSSGLQWSTLGLDRAKTSLVTTEWIETTGTKHAVRFPLDATTQVFKPGADGMVHASEALTYTYPHVQGAVSHNGRWWFGASSPKALYYWEPGAAAKSFTWVSVTEGLSYWEDADGPDLLWTVRENEGTRNVFTVEQAKYS</sequence>
<name>A0A841C3M0_9ACTN</name>
<keyword evidence="3" id="KW-1185">Reference proteome</keyword>
<protein>
    <recommendedName>
        <fullName evidence="4">Secreted protein</fullName>
    </recommendedName>
</protein>
<proteinExistence type="predicted"/>
<dbReference type="EMBL" id="JACHMN010000003">
    <property type="protein sequence ID" value="MBB5874485.1"/>
    <property type="molecule type" value="Genomic_DNA"/>
</dbReference>
<accession>A0A841C3M0</accession>
<evidence type="ECO:0000313" key="2">
    <source>
        <dbReference type="EMBL" id="MBB5874485.1"/>
    </source>
</evidence>
<evidence type="ECO:0000256" key="1">
    <source>
        <dbReference type="SAM" id="SignalP"/>
    </source>
</evidence>